<keyword evidence="1" id="KW-0472">Membrane</keyword>
<dbReference type="GO" id="GO:0009636">
    <property type="term" value="P:response to toxic substance"/>
    <property type="evidence" value="ECO:0007669"/>
    <property type="project" value="TreeGrafter"/>
</dbReference>
<name>A0A921B2K5_9LACO</name>
<feature type="transmembrane region" description="Helical" evidence="1">
    <location>
        <begin position="58"/>
        <end position="81"/>
    </location>
</feature>
<dbReference type="Proteomes" id="UP000774947">
    <property type="component" value="Unassembled WGS sequence"/>
</dbReference>
<proteinExistence type="predicted"/>
<dbReference type="PIRSF" id="PIRSF038959">
    <property type="entry name" value="SdpI"/>
    <property type="match status" value="1"/>
</dbReference>
<dbReference type="InterPro" id="IPR026272">
    <property type="entry name" value="SdpI"/>
</dbReference>
<feature type="transmembrane region" description="Helical" evidence="1">
    <location>
        <begin position="162"/>
        <end position="183"/>
    </location>
</feature>
<accession>A0A921B2K5</accession>
<dbReference type="PANTHER" id="PTHR37810">
    <property type="entry name" value="IMMUNITY PROTEIN SDPI"/>
    <property type="match status" value="1"/>
</dbReference>
<dbReference type="EMBL" id="DYXY01000072">
    <property type="protein sequence ID" value="HJE15008.1"/>
    <property type="molecule type" value="Genomic_DNA"/>
</dbReference>
<dbReference type="PANTHER" id="PTHR37810:SF5">
    <property type="entry name" value="IMMUNITY PROTEIN SDPI"/>
    <property type="match status" value="1"/>
</dbReference>
<feature type="transmembrane region" description="Helical" evidence="1">
    <location>
        <begin position="93"/>
        <end position="115"/>
    </location>
</feature>
<reference evidence="3" key="2">
    <citation type="submission" date="2021-09" db="EMBL/GenBank/DDBJ databases">
        <authorList>
            <person name="Gilroy R."/>
        </authorList>
    </citation>
    <scope>NUCLEOTIDE SEQUENCE</scope>
    <source>
        <strain evidence="3">CHK173-2119</strain>
    </source>
</reference>
<feature type="transmembrane region" description="Helical" evidence="1">
    <location>
        <begin position="14"/>
        <end position="33"/>
    </location>
</feature>
<evidence type="ECO:0000259" key="2">
    <source>
        <dbReference type="Pfam" id="PF07853"/>
    </source>
</evidence>
<evidence type="ECO:0000313" key="3">
    <source>
        <dbReference type="EMBL" id="HJE15008.1"/>
    </source>
</evidence>
<keyword evidence="1" id="KW-0812">Transmembrane</keyword>
<dbReference type="InterPro" id="IPR012867">
    <property type="entry name" value="DUF1648"/>
</dbReference>
<reference evidence="3" key="1">
    <citation type="journal article" date="2021" name="PeerJ">
        <title>Extensive microbial diversity within the chicken gut microbiome revealed by metagenomics and culture.</title>
        <authorList>
            <person name="Gilroy R."/>
            <person name="Ravi A."/>
            <person name="Getino M."/>
            <person name="Pursley I."/>
            <person name="Horton D.L."/>
            <person name="Alikhan N.F."/>
            <person name="Baker D."/>
            <person name="Gharbi K."/>
            <person name="Hall N."/>
            <person name="Watson M."/>
            <person name="Adriaenssens E.M."/>
            <person name="Foster-Nyarko E."/>
            <person name="Jarju S."/>
            <person name="Secka A."/>
            <person name="Antonio M."/>
            <person name="Oren A."/>
            <person name="Chaudhuri R.R."/>
            <person name="La Ragione R."/>
            <person name="Hildebrand F."/>
            <person name="Pallen M.J."/>
        </authorList>
    </citation>
    <scope>NUCLEOTIDE SEQUENCE</scope>
    <source>
        <strain evidence="3">CHK173-2119</strain>
    </source>
</reference>
<dbReference type="Pfam" id="PF07853">
    <property type="entry name" value="DUF1648"/>
    <property type="match status" value="1"/>
</dbReference>
<evidence type="ECO:0000313" key="4">
    <source>
        <dbReference type="Proteomes" id="UP000774947"/>
    </source>
</evidence>
<dbReference type="AlphaFoldDB" id="A0A921B2K5"/>
<evidence type="ECO:0000256" key="1">
    <source>
        <dbReference type="SAM" id="Phobius"/>
    </source>
</evidence>
<feature type="transmembrane region" description="Helical" evidence="1">
    <location>
        <begin position="121"/>
        <end position="141"/>
    </location>
</feature>
<keyword evidence="1" id="KW-1133">Transmembrane helix</keyword>
<protein>
    <submittedName>
        <fullName evidence="3">DUF1648 domain-containing protein</fullName>
    </submittedName>
</protein>
<feature type="domain" description="DUF1648" evidence="2">
    <location>
        <begin position="20"/>
        <end position="68"/>
    </location>
</feature>
<comment type="caution">
    <text evidence="3">The sequence shown here is derived from an EMBL/GenBank/DDBJ whole genome shotgun (WGS) entry which is preliminary data.</text>
</comment>
<organism evidence="3 4">
    <name type="scientific">Lapidilactobacillus dextrinicus</name>
    <dbReference type="NCBI Taxonomy" id="51664"/>
    <lineage>
        <taxon>Bacteria</taxon>
        <taxon>Bacillati</taxon>
        <taxon>Bacillota</taxon>
        <taxon>Bacilli</taxon>
        <taxon>Lactobacillales</taxon>
        <taxon>Lactobacillaceae</taxon>
        <taxon>Lapidilactobacillus</taxon>
    </lineage>
</organism>
<feature type="transmembrane region" description="Helical" evidence="1">
    <location>
        <begin position="189"/>
        <end position="208"/>
    </location>
</feature>
<gene>
    <name evidence="3" type="ORF">K8W17_02895</name>
</gene>
<sequence length="216" mass="24084">MMNNTKKPLNLKRVTILTSIIILLPIFYGLAVYHELPAQIAIHWGANNQPNSWTSRPMAVFGIPVLMMLIQWFMLGTYAINARTKGRTYRMEVVTFSIMPILTIVLYVTTLAIAMGMKLNVGKIATLVIGVMFVAMGNYLPTVTYEQQVGSRHYPKPSSAQNWAVASRSIGYTMFFGGLLMLISLLFPMLVSAIVVAVIIILIVLFSIRGAMRHDN</sequence>